<sequence>MDYRQSNLRQEYLRQSVMTASPAELVVMLFDACIKNLKLAEICVSERRDMSGAHTHFSKAQQIVMELICCLDTSYEISARLLEIYEFLLHSIRDMNVKKDVTALPDVLEILTSQRDTWQKISRPAMAPSEVS</sequence>
<dbReference type="PIRSF" id="PIRSF039090">
    <property type="entry name" value="Flis"/>
    <property type="match status" value="1"/>
</dbReference>
<dbReference type="CDD" id="cd16098">
    <property type="entry name" value="FliS"/>
    <property type="match status" value="1"/>
</dbReference>
<evidence type="ECO:0000256" key="3">
    <source>
        <dbReference type="ARBA" id="ARBA00022490"/>
    </source>
</evidence>
<evidence type="ECO:0000256" key="4">
    <source>
        <dbReference type="ARBA" id="ARBA00022795"/>
    </source>
</evidence>
<evidence type="ECO:0000256" key="1">
    <source>
        <dbReference type="ARBA" id="ARBA00004514"/>
    </source>
</evidence>
<keyword evidence="5" id="KW-0143">Chaperone</keyword>
<keyword evidence="3" id="KW-0963">Cytoplasm</keyword>
<dbReference type="PANTHER" id="PTHR34773">
    <property type="entry name" value="FLAGELLAR SECRETION CHAPERONE FLIS"/>
    <property type="match status" value="1"/>
</dbReference>
<reference evidence="6" key="1">
    <citation type="submission" date="2019-08" db="EMBL/GenBank/DDBJ databases">
        <authorList>
            <person name="Kucharzyk K."/>
            <person name="Murdoch R.W."/>
            <person name="Higgins S."/>
            <person name="Loffler F."/>
        </authorList>
    </citation>
    <scope>NUCLEOTIDE SEQUENCE</scope>
</reference>
<name>A0A644XJK9_9ZZZZ</name>
<dbReference type="SUPFAM" id="SSF101116">
    <property type="entry name" value="Flagellar export chaperone FliS"/>
    <property type="match status" value="1"/>
</dbReference>
<keyword evidence="6" id="KW-0969">Cilium</keyword>
<comment type="caution">
    <text evidence="6">The sequence shown here is derived from an EMBL/GenBank/DDBJ whole genome shotgun (WGS) entry which is preliminary data.</text>
</comment>
<evidence type="ECO:0000256" key="5">
    <source>
        <dbReference type="ARBA" id="ARBA00023186"/>
    </source>
</evidence>
<dbReference type="GO" id="GO:0005829">
    <property type="term" value="C:cytosol"/>
    <property type="evidence" value="ECO:0007669"/>
    <property type="project" value="UniProtKB-SubCell"/>
</dbReference>
<gene>
    <name evidence="6" type="primary">fliS_7</name>
    <name evidence="6" type="ORF">SDC9_62365</name>
</gene>
<comment type="similarity">
    <text evidence="2">Belongs to the FliS family.</text>
</comment>
<dbReference type="NCBIfam" id="TIGR00208">
    <property type="entry name" value="fliS"/>
    <property type="match status" value="1"/>
</dbReference>
<dbReference type="GO" id="GO:0071973">
    <property type="term" value="P:bacterial-type flagellum-dependent cell motility"/>
    <property type="evidence" value="ECO:0007669"/>
    <property type="project" value="TreeGrafter"/>
</dbReference>
<dbReference type="InterPro" id="IPR003713">
    <property type="entry name" value="FliS"/>
</dbReference>
<keyword evidence="4" id="KW-1005">Bacterial flagellum biogenesis</keyword>
<evidence type="ECO:0000313" key="6">
    <source>
        <dbReference type="EMBL" id="MPM15991.1"/>
    </source>
</evidence>
<dbReference type="GO" id="GO:0044780">
    <property type="term" value="P:bacterial-type flagellum assembly"/>
    <property type="evidence" value="ECO:0007669"/>
    <property type="project" value="InterPro"/>
</dbReference>
<dbReference type="EMBL" id="VSSQ01002532">
    <property type="protein sequence ID" value="MPM15991.1"/>
    <property type="molecule type" value="Genomic_DNA"/>
</dbReference>
<protein>
    <submittedName>
        <fullName evidence="6">Flagellar secretion chaperone FliS</fullName>
    </submittedName>
</protein>
<keyword evidence="6" id="KW-0282">Flagellum</keyword>
<accession>A0A644XJK9</accession>
<dbReference type="PANTHER" id="PTHR34773:SF1">
    <property type="entry name" value="FLAGELLAR SECRETION CHAPERONE FLIS"/>
    <property type="match status" value="1"/>
</dbReference>
<evidence type="ECO:0000256" key="2">
    <source>
        <dbReference type="ARBA" id="ARBA00008787"/>
    </source>
</evidence>
<dbReference type="Pfam" id="PF02561">
    <property type="entry name" value="FliS"/>
    <property type="match status" value="1"/>
</dbReference>
<dbReference type="InterPro" id="IPR036584">
    <property type="entry name" value="FliS_sf"/>
</dbReference>
<organism evidence="6">
    <name type="scientific">bioreactor metagenome</name>
    <dbReference type="NCBI Taxonomy" id="1076179"/>
    <lineage>
        <taxon>unclassified sequences</taxon>
        <taxon>metagenomes</taxon>
        <taxon>ecological metagenomes</taxon>
    </lineage>
</organism>
<dbReference type="Gene3D" id="1.20.120.340">
    <property type="entry name" value="Flagellar protein FliS"/>
    <property type="match status" value="1"/>
</dbReference>
<dbReference type="AlphaFoldDB" id="A0A644XJK9"/>
<keyword evidence="6" id="KW-0966">Cell projection</keyword>
<comment type="subcellular location">
    <subcellularLocation>
        <location evidence="1">Cytoplasm</location>
        <location evidence="1">Cytosol</location>
    </subcellularLocation>
</comment>
<proteinExistence type="inferred from homology"/>